<dbReference type="AlphaFoldDB" id="A0AAV7EZX6"/>
<keyword evidence="2" id="KW-1185">Reference proteome</keyword>
<gene>
    <name evidence="1" type="ORF">H6P81_006958</name>
</gene>
<dbReference type="EMBL" id="JAINDJ010000003">
    <property type="protein sequence ID" value="KAG9454054.1"/>
    <property type="molecule type" value="Genomic_DNA"/>
</dbReference>
<dbReference type="Proteomes" id="UP000825729">
    <property type="component" value="Unassembled WGS sequence"/>
</dbReference>
<dbReference type="PANTHER" id="PTHR35687:SF1">
    <property type="entry name" value="OS07G0516700 PROTEIN"/>
    <property type="match status" value="1"/>
</dbReference>
<comment type="caution">
    <text evidence="1">The sequence shown here is derived from an EMBL/GenBank/DDBJ whole genome shotgun (WGS) entry which is preliminary data.</text>
</comment>
<organism evidence="1 2">
    <name type="scientific">Aristolochia fimbriata</name>
    <name type="common">White veined hardy Dutchman's pipe vine</name>
    <dbReference type="NCBI Taxonomy" id="158543"/>
    <lineage>
        <taxon>Eukaryota</taxon>
        <taxon>Viridiplantae</taxon>
        <taxon>Streptophyta</taxon>
        <taxon>Embryophyta</taxon>
        <taxon>Tracheophyta</taxon>
        <taxon>Spermatophyta</taxon>
        <taxon>Magnoliopsida</taxon>
        <taxon>Magnoliidae</taxon>
        <taxon>Piperales</taxon>
        <taxon>Aristolochiaceae</taxon>
        <taxon>Aristolochia</taxon>
    </lineage>
</organism>
<proteinExistence type="predicted"/>
<sequence>MEEADARRRKASLKVRICRLKIKMGRRLKRLRRHLQLSFSAARGCLSRKVAGKLKVWKWGVKVEETAVISLPPLFG</sequence>
<evidence type="ECO:0000313" key="2">
    <source>
        <dbReference type="Proteomes" id="UP000825729"/>
    </source>
</evidence>
<protein>
    <submittedName>
        <fullName evidence="1">Uncharacterized protein</fullName>
    </submittedName>
</protein>
<accession>A0AAV7EZX6</accession>
<name>A0AAV7EZX6_ARIFI</name>
<evidence type="ECO:0000313" key="1">
    <source>
        <dbReference type="EMBL" id="KAG9454054.1"/>
    </source>
</evidence>
<reference evidence="1 2" key="1">
    <citation type="submission" date="2021-07" db="EMBL/GenBank/DDBJ databases">
        <title>The Aristolochia fimbriata genome: insights into angiosperm evolution, floral development and chemical biosynthesis.</title>
        <authorList>
            <person name="Jiao Y."/>
        </authorList>
    </citation>
    <scope>NUCLEOTIDE SEQUENCE [LARGE SCALE GENOMIC DNA]</scope>
    <source>
        <strain evidence="1">IBCAS-2021</strain>
        <tissue evidence="1">Leaf</tissue>
    </source>
</reference>
<dbReference type="PANTHER" id="PTHR35687">
    <property type="entry name" value="OS07G0516700 PROTEIN"/>
    <property type="match status" value="1"/>
</dbReference>